<dbReference type="OrthoDB" id="21550at2759"/>
<dbReference type="GO" id="GO:0003723">
    <property type="term" value="F:RNA binding"/>
    <property type="evidence" value="ECO:0007669"/>
    <property type="project" value="UniProtKB-KW"/>
</dbReference>
<evidence type="ECO:0000256" key="3">
    <source>
        <dbReference type="ARBA" id="ARBA00021438"/>
    </source>
</evidence>
<sequence length="499" mass="55863">MPSQPVIDDLDIVAMHAAPEVTEVVMEEVTTTDVKKESIQTTDQQKEQNENESQSVVKMEEKNSIDVPVKSEEKDIIDAAITESQQQKSDNKEEGYESSDLSSSDDDDDKDDDDDDGDDDDDEDDDKEGNDIGDDEEGFSGPLRTKNELVHVIINAVDFEITPETELLPIGVIDKIIDNVVIVQSHPDTGDTVLDMGTLFAYEDRTNMGEVFETFGPVSRPYYSVRFNTVEDIDLEKAIVGAKVFYVPMYERTKLVPVEELRKKKYTDASNAFDEEISEGEIEFSDDEAELAHKQSKKKKNKKKNNRSKPEASERTTPAPHKNKRSSISIPDDFDAALAQYEQTAVPGRQLQSYADISEEPTNQPQQSYQRPPGVPLPQHATIDPPWYMGQTYSTDNKQQHQQKKRRQKGKGRGNPQEQQNELSQQLQQSSQQSQPQQQSSTNNAYKSPQDLVSSLLQSYGGNIPNLSASGQQQSNSQDSNSSIRSLFNTPPPSSKDST</sequence>
<evidence type="ECO:0000256" key="4">
    <source>
        <dbReference type="ARBA" id="ARBA00022517"/>
    </source>
</evidence>
<feature type="compositionally biased region" description="Basic and acidic residues" evidence="9">
    <location>
        <begin position="58"/>
        <end position="77"/>
    </location>
</feature>
<dbReference type="InterPro" id="IPR040309">
    <property type="entry name" value="Naf1"/>
</dbReference>
<protein>
    <recommendedName>
        <fullName evidence="3">H/ACA ribonucleoprotein complex non-core subunit NAF1</fullName>
    </recommendedName>
</protein>
<feature type="region of interest" description="Disordered" evidence="9">
    <location>
        <begin position="284"/>
        <end position="329"/>
    </location>
</feature>
<evidence type="ECO:0000313" key="11">
    <source>
        <dbReference type="Proteomes" id="UP000646827"/>
    </source>
</evidence>
<feature type="compositionally biased region" description="Basic residues" evidence="9">
    <location>
        <begin position="401"/>
        <end position="412"/>
    </location>
</feature>
<keyword evidence="5" id="KW-0698">rRNA processing</keyword>
<dbReference type="PANTHER" id="PTHR31633:SF1">
    <property type="entry name" value="H_ACA RIBONUCLEOPROTEIN COMPLEX NON-CORE SUBUNIT NAF1"/>
    <property type="match status" value="1"/>
</dbReference>
<dbReference type="Gene3D" id="2.40.10.230">
    <property type="entry name" value="Probable tRNA pseudouridine synthase domain"/>
    <property type="match status" value="1"/>
</dbReference>
<dbReference type="GO" id="GO:0001522">
    <property type="term" value="P:pseudouridine synthesis"/>
    <property type="evidence" value="ECO:0007669"/>
    <property type="project" value="InterPro"/>
</dbReference>
<evidence type="ECO:0000256" key="1">
    <source>
        <dbReference type="ARBA" id="ARBA00004123"/>
    </source>
</evidence>
<dbReference type="Proteomes" id="UP000646827">
    <property type="component" value="Unassembled WGS sequence"/>
</dbReference>
<evidence type="ECO:0000256" key="2">
    <source>
        <dbReference type="ARBA" id="ARBA00009801"/>
    </source>
</evidence>
<feature type="compositionally biased region" description="Basic and acidic residues" evidence="9">
    <location>
        <begin position="33"/>
        <end position="49"/>
    </location>
</feature>
<evidence type="ECO:0000256" key="6">
    <source>
        <dbReference type="ARBA" id="ARBA00022553"/>
    </source>
</evidence>
<dbReference type="GO" id="GO:0006364">
    <property type="term" value="P:rRNA processing"/>
    <property type="evidence" value="ECO:0007669"/>
    <property type="project" value="UniProtKB-KW"/>
</dbReference>
<feature type="compositionally biased region" description="Low complexity" evidence="9">
    <location>
        <begin position="466"/>
        <end position="486"/>
    </location>
</feature>
<comment type="caution">
    <text evidence="10">The sequence shown here is derived from an EMBL/GenBank/DDBJ whole genome shotgun (WGS) entry which is preliminary data.</text>
</comment>
<dbReference type="InterPro" id="IPR009000">
    <property type="entry name" value="Transl_B-barrel_sf"/>
</dbReference>
<comment type="subcellular location">
    <subcellularLocation>
        <location evidence="1">Nucleus</location>
    </subcellularLocation>
</comment>
<gene>
    <name evidence="10" type="ORF">INT45_002380</name>
</gene>
<comment type="similarity">
    <text evidence="2">Belongs to the NAF1 family.</text>
</comment>
<feature type="compositionally biased region" description="Low complexity" evidence="9">
    <location>
        <begin position="414"/>
        <end position="441"/>
    </location>
</feature>
<dbReference type="Pfam" id="PF04410">
    <property type="entry name" value="Gar1"/>
    <property type="match status" value="1"/>
</dbReference>
<name>A0A8H7VHV4_9FUNG</name>
<dbReference type="AlphaFoldDB" id="A0A8H7VHV4"/>
<dbReference type="GO" id="GO:0000493">
    <property type="term" value="P:box H/ACA snoRNP assembly"/>
    <property type="evidence" value="ECO:0007669"/>
    <property type="project" value="InterPro"/>
</dbReference>
<dbReference type="EMBL" id="JAEPRB010000334">
    <property type="protein sequence ID" value="KAG2217043.1"/>
    <property type="molecule type" value="Genomic_DNA"/>
</dbReference>
<dbReference type="InterPro" id="IPR007504">
    <property type="entry name" value="H/ACA_rnp_Gar1/Naf1"/>
</dbReference>
<feature type="region of interest" description="Disordered" evidence="9">
    <location>
        <begin position="28"/>
        <end position="143"/>
    </location>
</feature>
<feature type="compositionally biased region" description="Basic residues" evidence="9">
    <location>
        <begin position="294"/>
        <end position="307"/>
    </location>
</feature>
<proteinExistence type="inferred from homology"/>
<feature type="compositionally biased region" description="Acidic residues" evidence="9">
    <location>
        <begin position="103"/>
        <end position="138"/>
    </location>
</feature>
<evidence type="ECO:0000256" key="5">
    <source>
        <dbReference type="ARBA" id="ARBA00022552"/>
    </source>
</evidence>
<dbReference type="PANTHER" id="PTHR31633">
    <property type="entry name" value="H/ACA RIBONUCLEOPROTEIN COMPLEX NON-CORE SUBUNIT NAF1"/>
    <property type="match status" value="1"/>
</dbReference>
<keyword evidence="6" id="KW-0597">Phosphoprotein</keyword>
<evidence type="ECO:0000313" key="10">
    <source>
        <dbReference type="EMBL" id="KAG2217043.1"/>
    </source>
</evidence>
<feature type="region of interest" description="Disordered" evidence="9">
    <location>
        <begin position="343"/>
        <end position="499"/>
    </location>
</feature>
<organism evidence="10 11">
    <name type="scientific">Circinella minor</name>
    <dbReference type="NCBI Taxonomy" id="1195481"/>
    <lineage>
        <taxon>Eukaryota</taxon>
        <taxon>Fungi</taxon>
        <taxon>Fungi incertae sedis</taxon>
        <taxon>Mucoromycota</taxon>
        <taxon>Mucoromycotina</taxon>
        <taxon>Mucoromycetes</taxon>
        <taxon>Mucorales</taxon>
        <taxon>Lichtheimiaceae</taxon>
        <taxon>Circinella</taxon>
    </lineage>
</organism>
<keyword evidence="4" id="KW-0690">Ribosome biogenesis</keyword>
<feature type="compositionally biased region" description="Polar residues" evidence="9">
    <location>
        <begin position="350"/>
        <end position="370"/>
    </location>
</feature>
<evidence type="ECO:0000256" key="8">
    <source>
        <dbReference type="ARBA" id="ARBA00023242"/>
    </source>
</evidence>
<keyword evidence="7" id="KW-0694">RNA-binding</keyword>
<feature type="compositionally biased region" description="Polar residues" evidence="9">
    <location>
        <begin position="442"/>
        <end position="461"/>
    </location>
</feature>
<accession>A0A8H7VHV4</accession>
<dbReference type="SUPFAM" id="SSF50447">
    <property type="entry name" value="Translation proteins"/>
    <property type="match status" value="1"/>
</dbReference>
<evidence type="ECO:0000256" key="9">
    <source>
        <dbReference type="SAM" id="MobiDB-lite"/>
    </source>
</evidence>
<reference evidence="10 11" key="1">
    <citation type="submission" date="2020-12" db="EMBL/GenBank/DDBJ databases">
        <title>Metabolic potential, ecology and presence of endohyphal bacteria is reflected in genomic diversity of Mucoromycotina.</title>
        <authorList>
            <person name="Muszewska A."/>
            <person name="Okrasinska A."/>
            <person name="Steczkiewicz K."/>
            <person name="Drgas O."/>
            <person name="Orlowska M."/>
            <person name="Perlinska-Lenart U."/>
            <person name="Aleksandrzak-Piekarczyk T."/>
            <person name="Szatraj K."/>
            <person name="Zielenkiewicz U."/>
            <person name="Pilsyk S."/>
            <person name="Malc E."/>
            <person name="Mieczkowski P."/>
            <person name="Kruszewska J.S."/>
            <person name="Biernat P."/>
            <person name="Pawlowska J."/>
        </authorList>
    </citation>
    <scope>NUCLEOTIDE SEQUENCE [LARGE SCALE GENOMIC DNA]</scope>
    <source>
        <strain evidence="10 11">CBS 142.35</strain>
    </source>
</reference>
<keyword evidence="8" id="KW-0539">Nucleus</keyword>
<evidence type="ECO:0000256" key="7">
    <source>
        <dbReference type="ARBA" id="ARBA00022884"/>
    </source>
</evidence>
<keyword evidence="11" id="KW-1185">Reference proteome</keyword>
<feature type="compositionally biased region" description="Pro residues" evidence="9">
    <location>
        <begin position="490"/>
        <end position="499"/>
    </location>
</feature>
<dbReference type="GO" id="GO:0005634">
    <property type="term" value="C:nucleus"/>
    <property type="evidence" value="ECO:0007669"/>
    <property type="project" value="UniProtKB-SubCell"/>
</dbReference>
<dbReference type="GO" id="GO:0005732">
    <property type="term" value="C:sno(s)RNA-containing ribonucleoprotein complex"/>
    <property type="evidence" value="ECO:0007669"/>
    <property type="project" value="InterPro"/>
</dbReference>
<dbReference type="InterPro" id="IPR038664">
    <property type="entry name" value="Gar1/Naf1_Cbf5-bd_sf"/>
</dbReference>